<evidence type="ECO:0000256" key="1">
    <source>
        <dbReference type="ARBA" id="ARBA00004571"/>
    </source>
</evidence>
<feature type="chain" id="PRO_5027951518" evidence="12">
    <location>
        <begin position="33"/>
        <end position="588"/>
    </location>
</feature>
<evidence type="ECO:0000256" key="12">
    <source>
        <dbReference type="SAM" id="SignalP"/>
    </source>
</evidence>
<feature type="signal peptide" evidence="12">
    <location>
        <begin position="1"/>
        <end position="32"/>
    </location>
</feature>
<evidence type="ECO:0000256" key="5">
    <source>
        <dbReference type="ARBA" id="ARBA00022729"/>
    </source>
</evidence>
<keyword evidence="9 10" id="KW-0998">Cell outer membrane</keyword>
<dbReference type="InterPro" id="IPR000531">
    <property type="entry name" value="Beta-barrel_TonB"/>
</dbReference>
<dbReference type="Pfam" id="PF13715">
    <property type="entry name" value="CarbopepD_reg_2"/>
    <property type="match status" value="1"/>
</dbReference>
<evidence type="ECO:0000256" key="11">
    <source>
        <dbReference type="RuleBase" id="RU003357"/>
    </source>
</evidence>
<dbReference type="PANTHER" id="PTHR30069:SF29">
    <property type="entry name" value="HEMOGLOBIN AND HEMOGLOBIN-HAPTOGLOBIN-BINDING PROTEIN 1-RELATED"/>
    <property type="match status" value="1"/>
</dbReference>
<reference evidence="15" key="1">
    <citation type="journal article" date="2020" name="mSystems">
        <title>Genome- and Community-Level Interaction Insights into Carbon Utilization and Element Cycling Functions of Hydrothermarchaeota in Hydrothermal Sediment.</title>
        <authorList>
            <person name="Zhou Z."/>
            <person name="Liu Y."/>
            <person name="Xu W."/>
            <person name="Pan J."/>
            <person name="Luo Z.H."/>
            <person name="Li M."/>
        </authorList>
    </citation>
    <scope>NUCLEOTIDE SEQUENCE [LARGE SCALE GENOMIC DNA]</scope>
    <source>
        <strain evidence="15">HyVt-633</strain>
    </source>
</reference>
<keyword evidence="3 10" id="KW-1134">Transmembrane beta strand</keyword>
<keyword evidence="7 10" id="KW-0472">Membrane</keyword>
<dbReference type="GO" id="GO:0009279">
    <property type="term" value="C:cell outer membrane"/>
    <property type="evidence" value="ECO:0007669"/>
    <property type="project" value="UniProtKB-SubCell"/>
</dbReference>
<dbReference type="Gene3D" id="2.40.170.20">
    <property type="entry name" value="TonB-dependent receptor, beta-barrel domain"/>
    <property type="match status" value="1"/>
</dbReference>
<evidence type="ECO:0000256" key="6">
    <source>
        <dbReference type="ARBA" id="ARBA00023077"/>
    </source>
</evidence>
<dbReference type="PROSITE" id="PS52016">
    <property type="entry name" value="TONB_DEPENDENT_REC_3"/>
    <property type="match status" value="1"/>
</dbReference>
<dbReference type="Gene3D" id="2.60.40.1120">
    <property type="entry name" value="Carboxypeptidase-like, regulatory domain"/>
    <property type="match status" value="1"/>
</dbReference>
<name>A0A7C5HEX4_9CHLB</name>
<keyword evidence="5 12" id="KW-0732">Signal</keyword>
<dbReference type="SUPFAM" id="SSF49464">
    <property type="entry name" value="Carboxypeptidase regulatory domain-like"/>
    <property type="match status" value="1"/>
</dbReference>
<keyword evidence="6 11" id="KW-0798">TonB box</keyword>
<protein>
    <submittedName>
        <fullName evidence="15">TonB-dependent receptor</fullName>
    </submittedName>
</protein>
<evidence type="ECO:0000256" key="7">
    <source>
        <dbReference type="ARBA" id="ARBA00023136"/>
    </source>
</evidence>
<keyword evidence="4 10" id="KW-0812">Transmembrane</keyword>
<evidence type="ECO:0000256" key="10">
    <source>
        <dbReference type="PROSITE-ProRule" id="PRU01360"/>
    </source>
</evidence>
<dbReference type="Gene3D" id="2.170.130.10">
    <property type="entry name" value="TonB-dependent receptor, plug domain"/>
    <property type="match status" value="1"/>
</dbReference>
<dbReference type="GO" id="GO:0044718">
    <property type="term" value="P:siderophore transmembrane transport"/>
    <property type="evidence" value="ECO:0007669"/>
    <property type="project" value="TreeGrafter"/>
</dbReference>
<keyword evidence="2 10" id="KW-0813">Transport</keyword>
<dbReference type="GO" id="GO:0015344">
    <property type="term" value="F:siderophore uptake transmembrane transporter activity"/>
    <property type="evidence" value="ECO:0007669"/>
    <property type="project" value="TreeGrafter"/>
</dbReference>
<comment type="similarity">
    <text evidence="10 11">Belongs to the TonB-dependent receptor family.</text>
</comment>
<dbReference type="InterPro" id="IPR037066">
    <property type="entry name" value="Plug_dom_sf"/>
</dbReference>
<dbReference type="InterPro" id="IPR039426">
    <property type="entry name" value="TonB-dep_rcpt-like"/>
</dbReference>
<keyword evidence="8 15" id="KW-0675">Receptor</keyword>
<evidence type="ECO:0000313" key="15">
    <source>
        <dbReference type="EMBL" id="HHE32081.1"/>
    </source>
</evidence>
<evidence type="ECO:0000256" key="8">
    <source>
        <dbReference type="ARBA" id="ARBA00023170"/>
    </source>
</evidence>
<evidence type="ECO:0000259" key="14">
    <source>
        <dbReference type="Pfam" id="PF07715"/>
    </source>
</evidence>
<feature type="non-terminal residue" evidence="15">
    <location>
        <position position="588"/>
    </location>
</feature>
<dbReference type="InterPro" id="IPR036942">
    <property type="entry name" value="Beta-barrel_TonB_sf"/>
</dbReference>
<dbReference type="AlphaFoldDB" id="A0A7C5HEX4"/>
<evidence type="ECO:0000256" key="2">
    <source>
        <dbReference type="ARBA" id="ARBA00022448"/>
    </source>
</evidence>
<dbReference type="Proteomes" id="UP000886058">
    <property type="component" value="Unassembled WGS sequence"/>
</dbReference>
<sequence>MKKKQAKGSAMKRLALSATLFASSAVSLTAYGADGVLKGRVTDKADGEGVIGAAVSIAGTNIATATDIDGNFVLRNVPASAQQKITVTSIGYAPITQTITLSDGQTATLNFSLGQTTIMASEVVVGAALYKQDRLDVPVTANVVSTEKIKEEPNPTLDSVVQDVPGVVVNRAGGYGTSTVQIRGSNTFQGGAIGTRVQGLYDGFPINTPTTGEVVWTNVNMNAADKVEVLKGAAATLYGSGAMGGVINVFGSLPDKFEVKAGVSSGFYDKPGGDDESTYYDGNTPWFWNTYVGVGNKTGKLNYSVLYSHADNDGYRETSQSLLNDVKFKARYTINSKQYIQLSSYYNETKGGYPTTWSFEMDPFSVPAGGTAMGDYTPYPELGFDTSTRRIYGTYFLPFPPFTPVPFDETFDKSLFTDDTVERKNALLGLNYVNLLSEALSLDTRIYYTYNSSRINYNNTDATQVYPGAPELAFDPITATWALTLKTKDRLPDEFNADKSNRYGAGVKLDYRVSDQHRLLFGVDGNIVDVKSTQYTAEIPVDHPLSDSDLNSIQEKNFAVFLQDEFKMTDRLTALLSVRYDWSGIDAD</sequence>
<accession>A0A7C5HEX4</accession>
<dbReference type="InterPro" id="IPR012910">
    <property type="entry name" value="Plug_dom"/>
</dbReference>
<evidence type="ECO:0000259" key="13">
    <source>
        <dbReference type="Pfam" id="PF00593"/>
    </source>
</evidence>
<evidence type="ECO:0000256" key="9">
    <source>
        <dbReference type="ARBA" id="ARBA00023237"/>
    </source>
</evidence>
<dbReference type="InterPro" id="IPR008969">
    <property type="entry name" value="CarboxyPept-like_regulatory"/>
</dbReference>
<organism evidence="15">
    <name type="scientific">Chlorobaculum parvum</name>
    <dbReference type="NCBI Taxonomy" id="274539"/>
    <lineage>
        <taxon>Bacteria</taxon>
        <taxon>Pseudomonadati</taxon>
        <taxon>Chlorobiota</taxon>
        <taxon>Chlorobiia</taxon>
        <taxon>Chlorobiales</taxon>
        <taxon>Chlorobiaceae</taxon>
        <taxon>Chlorobaculum</taxon>
    </lineage>
</organism>
<proteinExistence type="inferred from homology"/>
<feature type="domain" description="TonB-dependent receptor plug" evidence="14">
    <location>
        <begin position="135"/>
        <end position="246"/>
    </location>
</feature>
<gene>
    <name evidence="15" type="ORF">ENL07_05495</name>
</gene>
<evidence type="ECO:0000256" key="3">
    <source>
        <dbReference type="ARBA" id="ARBA00022452"/>
    </source>
</evidence>
<dbReference type="Pfam" id="PF07715">
    <property type="entry name" value="Plug"/>
    <property type="match status" value="1"/>
</dbReference>
<feature type="domain" description="TonB-dependent receptor-like beta-barrel" evidence="13">
    <location>
        <begin position="383"/>
        <end position="586"/>
    </location>
</feature>
<evidence type="ECO:0000256" key="4">
    <source>
        <dbReference type="ARBA" id="ARBA00022692"/>
    </source>
</evidence>
<comment type="subcellular location">
    <subcellularLocation>
        <location evidence="1 10">Cell outer membrane</location>
        <topology evidence="1 10">Multi-pass membrane protein</topology>
    </subcellularLocation>
</comment>
<comment type="caution">
    <text evidence="15">The sequence shown here is derived from an EMBL/GenBank/DDBJ whole genome shotgun (WGS) entry which is preliminary data.</text>
</comment>
<dbReference type="Pfam" id="PF00593">
    <property type="entry name" value="TonB_dep_Rec_b-barrel"/>
    <property type="match status" value="1"/>
</dbReference>
<dbReference type="PANTHER" id="PTHR30069">
    <property type="entry name" value="TONB-DEPENDENT OUTER MEMBRANE RECEPTOR"/>
    <property type="match status" value="1"/>
</dbReference>
<dbReference type="EMBL" id="DRSQ01000117">
    <property type="protein sequence ID" value="HHE32081.1"/>
    <property type="molecule type" value="Genomic_DNA"/>
</dbReference>
<dbReference type="SUPFAM" id="SSF56935">
    <property type="entry name" value="Porins"/>
    <property type="match status" value="1"/>
</dbReference>